<dbReference type="GO" id="GO:0016787">
    <property type="term" value="F:hydrolase activity"/>
    <property type="evidence" value="ECO:0007669"/>
    <property type="project" value="UniProtKB-KW"/>
</dbReference>
<evidence type="ECO:0000259" key="6">
    <source>
        <dbReference type="SMART" id="SM00849"/>
    </source>
</evidence>
<comment type="cofactor">
    <cofactor evidence="1">
        <name>Zn(2+)</name>
        <dbReference type="ChEBI" id="CHEBI:29105"/>
    </cofactor>
</comment>
<dbReference type="InterPro" id="IPR036866">
    <property type="entry name" value="RibonucZ/Hydroxyglut_hydro"/>
</dbReference>
<feature type="region of interest" description="Disordered" evidence="5">
    <location>
        <begin position="203"/>
        <end position="263"/>
    </location>
</feature>
<dbReference type="RefSeq" id="WP_197012735.1">
    <property type="nucleotide sequence ID" value="NZ_BAABES010000032.1"/>
</dbReference>
<keyword evidence="3 7" id="KW-0378">Hydrolase</keyword>
<gene>
    <name evidence="7" type="ORF">IW256_004364</name>
</gene>
<keyword evidence="8" id="KW-1185">Reference proteome</keyword>
<evidence type="ECO:0000256" key="1">
    <source>
        <dbReference type="ARBA" id="ARBA00001947"/>
    </source>
</evidence>
<dbReference type="Gene3D" id="3.60.15.10">
    <property type="entry name" value="Ribonuclease Z/Hydroxyacylglutathione hydrolase-like"/>
    <property type="match status" value="1"/>
</dbReference>
<evidence type="ECO:0000256" key="3">
    <source>
        <dbReference type="ARBA" id="ARBA00022801"/>
    </source>
</evidence>
<accession>A0A931DMD0</accession>
<evidence type="ECO:0000313" key="7">
    <source>
        <dbReference type="EMBL" id="MBG6090251.1"/>
    </source>
</evidence>
<evidence type="ECO:0000256" key="4">
    <source>
        <dbReference type="ARBA" id="ARBA00022833"/>
    </source>
</evidence>
<dbReference type="GO" id="GO:0046872">
    <property type="term" value="F:metal ion binding"/>
    <property type="evidence" value="ECO:0007669"/>
    <property type="project" value="UniProtKB-KW"/>
</dbReference>
<comment type="caution">
    <text evidence="7">The sequence shown here is derived from an EMBL/GenBank/DDBJ whole genome shotgun (WGS) entry which is preliminary data.</text>
</comment>
<dbReference type="InterPro" id="IPR001279">
    <property type="entry name" value="Metallo-B-lactamas"/>
</dbReference>
<evidence type="ECO:0000256" key="2">
    <source>
        <dbReference type="ARBA" id="ARBA00022723"/>
    </source>
</evidence>
<dbReference type="Proteomes" id="UP000614047">
    <property type="component" value="Unassembled WGS sequence"/>
</dbReference>
<evidence type="ECO:0000313" key="8">
    <source>
        <dbReference type="Proteomes" id="UP000614047"/>
    </source>
</evidence>
<reference evidence="7" key="1">
    <citation type="submission" date="2020-11" db="EMBL/GenBank/DDBJ databases">
        <title>Sequencing the genomes of 1000 actinobacteria strains.</title>
        <authorList>
            <person name="Klenk H.-P."/>
        </authorList>
    </citation>
    <scope>NUCLEOTIDE SEQUENCE</scope>
    <source>
        <strain evidence="7">DSM 43175</strain>
    </source>
</reference>
<keyword evidence="2" id="KW-0479">Metal-binding</keyword>
<sequence>MLVAGFPAGSFAANCYIVAPAAGEECVIIDPGQDAEAGIEEILREHRLKPVAVLLTHGHLDHVWSVAPVCGAKDVPAYIHPDDRDLLTDPAKGLSLNAGQQLFGGLTLSEPDDVKELSDGAALELAGLSFTVDHAPGHTPGSVTFRTPPAGDVPDVMFTGDLLFAGSIGRTDLPGGSYEEILASLARVCLPLPDQTAVLPGHGGQTTIGRERASNPFLSGLVPGGPGGSSPLNDTGLVPGGSGGSSPLNDTGLAPADGPNQGF</sequence>
<dbReference type="AlphaFoldDB" id="A0A931DMD0"/>
<protein>
    <submittedName>
        <fullName evidence="7">Glyoxylase-like metal-dependent hydrolase (Beta-lactamase superfamily II)</fullName>
    </submittedName>
</protein>
<name>A0A931DMD0_9ACTN</name>
<feature type="domain" description="Metallo-beta-lactamase" evidence="6">
    <location>
        <begin position="12"/>
        <end position="202"/>
    </location>
</feature>
<dbReference type="InterPro" id="IPR051453">
    <property type="entry name" value="MBL_Glyoxalase_II"/>
</dbReference>
<dbReference type="EMBL" id="JADOUA010000001">
    <property type="protein sequence ID" value="MBG6090251.1"/>
    <property type="molecule type" value="Genomic_DNA"/>
</dbReference>
<dbReference type="SUPFAM" id="SSF56281">
    <property type="entry name" value="Metallo-hydrolase/oxidoreductase"/>
    <property type="match status" value="1"/>
</dbReference>
<dbReference type="PANTHER" id="PTHR46233:SF3">
    <property type="entry name" value="HYDROXYACYLGLUTATHIONE HYDROLASE GLOC"/>
    <property type="match status" value="1"/>
</dbReference>
<evidence type="ECO:0000256" key="5">
    <source>
        <dbReference type="SAM" id="MobiDB-lite"/>
    </source>
</evidence>
<dbReference type="CDD" id="cd06262">
    <property type="entry name" value="metallo-hydrolase-like_MBL-fold"/>
    <property type="match status" value="1"/>
</dbReference>
<keyword evidence="4" id="KW-0862">Zinc</keyword>
<proteinExistence type="predicted"/>
<dbReference type="PANTHER" id="PTHR46233">
    <property type="entry name" value="HYDROXYACYLGLUTATHIONE HYDROLASE GLOC"/>
    <property type="match status" value="1"/>
</dbReference>
<dbReference type="Pfam" id="PF00753">
    <property type="entry name" value="Lactamase_B"/>
    <property type="match status" value="1"/>
</dbReference>
<dbReference type="SMART" id="SM00849">
    <property type="entry name" value="Lactamase_B"/>
    <property type="match status" value="1"/>
</dbReference>
<organism evidence="7 8">
    <name type="scientific">Actinomadura viridis</name>
    <dbReference type="NCBI Taxonomy" id="58110"/>
    <lineage>
        <taxon>Bacteria</taxon>
        <taxon>Bacillati</taxon>
        <taxon>Actinomycetota</taxon>
        <taxon>Actinomycetes</taxon>
        <taxon>Streptosporangiales</taxon>
        <taxon>Thermomonosporaceae</taxon>
        <taxon>Actinomadura</taxon>
    </lineage>
</organism>